<organism evidence="1 2">
    <name type="scientific">Maritimibacter dapengensis</name>
    <dbReference type="NCBI Taxonomy" id="2836868"/>
    <lineage>
        <taxon>Bacteria</taxon>
        <taxon>Pseudomonadati</taxon>
        <taxon>Pseudomonadota</taxon>
        <taxon>Alphaproteobacteria</taxon>
        <taxon>Rhodobacterales</taxon>
        <taxon>Roseobacteraceae</taxon>
        <taxon>Maritimibacter</taxon>
    </lineage>
</organism>
<name>A0ABS6SWX4_9RHOB</name>
<comment type="caution">
    <text evidence="1">The sequence shown here is derived from an EMBL/GenBank/DDBJ whole genome shotgun (WGS) entry which is preliminary data.</text>
</comment>
<sequence>MADLVLTKTRIQAGVWEGVLTGADTPPDITVTHNGQEIAGASLRDDPDIEGQFRVFVPIPQDLLSEGVQTFLISEKASGDRLASFTVVTGQPLDEDFRAEMELLRAELDMLKRAFRRHCVETM</sequence>
<dbReference type="Proteomes" id="UP000756530">
    <property type="component" value="Unassembled WGS sequence"/>
</dbReference>
<dbReference type="EMBL" id="JAHUZE010000001">
    <property type="protein sequence ID" value="MBV7377454.1"/>
    <property type="molecule type" value="Genomic_DNA"/>
</dbReference>
<dbReference type="RefSeq" id="WP_218390341.1">
    <property type="nucleotide sequence ID" value="NZ_JAHUZE010000001.1"/>
</dbReference>
<keyword evidence="2" id="KW-1185">Reference proteome</keyword>
<accession>A0ABS6SWX4</accession>
<protein>
    <submittedName>
        <fullName evidence="1">Uncharacterized protein</fullName>
    </submittedName>
</protein>
<reference evidence="1 2" key="1">
    <citation type="submission" date="2021-05" db="EMBL/GenBank/DDBJ databases">
        <title>Culturable bacteria isolated from Daya Bay.</title>
        <authorList>
            <person name="Zheng W."/>
            <person name="Yu S."/>
            <person name="Huang Y."/>
        </authorList>
    </citation>
    <scope>NUCLEOTIDE SEQUENCE [LARGE SCALE GENOMIC DNA]</scope>
    <source>
        <strain evidence="1 2">DP4N28-5</strain>
    </source>
</reference>
<evidence type="ECO:0000313" key="2">
    <source>
        <dbReference type="Proteomes" id="UP000756530"/>
    </source>
</evidence>
<proteinExistence type="predicted"/>
<gene>
    <name evidence="1" type="ORF">KJP28_00850</name>
</gene>
<evidence type="ECO:0000313" key="1">
    <source>
        <dbReference type="EMBL" id="MBV7377454.1"/>
    </source>
</evidence>